<dbReference type="InterPro" id="IPR001266">
    <property type="entry name" value="Ribosomal_eS19"/>
</dbReference>
<dbReference type="GO" id="GO:1990904">
    <property type="term" value="C:ribonucleoprotein complex"/>
    <property type="evidence" value="ECO:0007669"/>
    <property type="project" value="UniProtKB-KW"/>
</dbReference>
<proteinExistence type="inferred from homology"/>
<evidence type="ECO:0000256" key="1">
    <source>
        <dbReference type="ARBA" id="ARBA00010014"/>
    </source>
</evidence>
<dbReference type="InterPro" id="IPR036390">
    <property type="entry name" value="WH_DNA-bd_sf"/>
</dbReference>
<dbReference type="GeneTree" id="ENSGT01030000236668"/>
<reference evidence="4" key="2">
    <citation type="submission" date="2025-09" db="UniProtKB">
        <authorList>
            <consortium name="Ensembl"/>
        </authorList>
    </citation>
    <scope>IDENTIFICATION</scope>
</reference>
<dbReference type="GO" id="GO:0003735">
    <property type="term" value="F:structural constituent of ribosome"/>
    <property type="evidence" value="ECO:0007669"/>
    <property type="project" value="InterPro"/>
</dbReference>
<dbReference type="AlphaFoldDB" id="A0A8D0BIT6"/>
<evidence type="ECO:0000313" key="4">
    <source>
        <dbReference type="Ensembl" id="ENSSMRP00000006728.1"/>
    </source>
</evidence>
<reference evidence="4" key="1">
    <citation type="submission" date="2025-08" db="UniProtKB">
        <authorList>
            <consortium name="Ensembl"/>
        </authorList>
    </citation>
    <scope>IDENTIFICATION</scope>
</reference>
<dbReference type="GO" id="GO:0005840">
    <property type="term" value="C:ribosome"/>
    <property type="evidence" value="ECO:0007669"/>
    <property type="project" value="UniProtKB-KW"/>
</dbReference>
<keyword evidence="2" id="KW-0689">Ribosomal protein</keyword>
<evidence type="ECO:0000313" key="5">
    <source>
        <dbReference type="Proteomes" id="UP000694421"/>
    </source>
</evidence>
<keyword evidence="5" id="KW-1185">Reference proteome</keyword>
<comment type="similarity">
    <text evidence="1">Belongs to the eukaryotic ribosomal protein eS19 family.</text>
</comment>
<organism evidence="4 5">
    <name type="scientific">Salvator merianae</name>
    <name type="common">Argentine black and white tegu</name>
    <name type="synonym">Tupinambis merianae</name>
    <dbReference type="NCBI Taxonomy" id="96440"/>
    <lineage>
        <taxon>Eukaryota</taxon>
        <taxon>Metazoa</taxon>
        <taxon>Chordata</taxon>
        <taxon>Craniata</taxon>
        <taxon>Vertebrata</taxon>
        <taxon>Euteleostomi</taxon>
        <taxon>Lepidosauria</taxon>
        <taxon>Squamata</taxon>
        <taxon>Bifurcata</taxon>
        <taxon>Unidentata</taxon>
        <taxon>Episquamata</taxon>
        <taxon>Laterata</taxon>
        <taxon>Teiioidea</taxon>
        <taxon>Teiidae</taxon>
        <taxon>Salvator</taxon>
    </lineage>
</organism>
<accession>A0A8D0BIT6</accession>
<evidence type="ECO:0000256" key="2">
    <source>
        <dbReference type="ARBA" id="ARBA00022980"/>
    </source>
</evidence>
<name>A0A8D0BIT6_SALMN</name>
<keyword evidence="3" id="KW-0687">Ribonucleoprotein</keyword>
<dbReference type="OMA" id="YIRAGEC"/>
<protein>
    <submittedName>
        <fullName evidence="4">Uncharacterized protein</fullName>
    </submittedName>
</protein>
<dbReference type="SUPFAM" id="SSF46785">
    <property type="entry name" value="Winged helix' DNA-binding domain"/>
    <property type="match status" value="1"/>
</dbReference>
<sequence>MVDLTVKDVTQKELVRALAAFLKNSRKWKVSQWIDTVNLAKHTELVPSVKNGFCTRATSLPGHIK</sequence>
<dbReference type="Ensembl" id="ENSSMRT00000007894.1">
    <property type="protein sequence ID" value="ENSSMRP00000006728.1"/>
    <property type="gene ID" value="ENSSMRG00000005463.1"/>
</dbReference>
<dbReference type="InterPro" id="IPR036388">
    <property type="entry name" value="WH-like_DNA-bd_sf"/>
</dbReference>
<dbReference type="Pfam" id="PF01090">
    <property type="entry name" value="Ribosomal_S19e"/>
    <property type="match status" value="1"/>
</dbReference>
<dbReference type="Proteomes" id="UP000694421">
    <property type="component" value="Unplaced"/>
</dbReference>
<dbReference type="GO" id="GO:0006412">
    <property type="term" value="P:translation"/>
    <property type="evidence" value="ECO:0007669"/>
    <property type="project" value="InterPro"/>
</dbReference>
<dbReference type="Gene3D" id="1.10.10.10">
    <property type="entry name" value="Winged helix-like DNA-binding domain superfamily/Winged helix DNA-binding domain"/>
    <property type="match status" value="1"/>
</dbReference>
<evidence type="ECO:0000256" key="3">
    <source>
        <dbReference type="ARBA" id="ARBA00023274"/>
    </source>
</evidence>